<dbReference type="Proteomes" id="UP001066276">
    <property type="component" value="Chromosome 1_2"/>
</dbReference>
<dbReference type="AlphaFoldDB" id="A0AAV7W5I1"/>
<sequence length="69" mass="7931">MIDRLPRLPPCATASSPLRPHQEGLLTWPDAHADHQQLPHLTSRLQRHGDNWCLDVLQDSPQRRAPPWV</sequence>
<accession>A0AAV7W5I1</accession>
<feature type="region of interest" description="Disordered" evidence="1">
    <location>
        <begin position="1"/>
        <end position="24"/>
    </location>
</feature>
<keyword evidence="3" id="KW-1185">Reference proteome</keyword>
<gene>
    <name evidence="2" type="ORF">NDU88_004530</name>
</gene>
<name>A0AAV7W5I1_PLEWA</name>
<comment type="caution">
    <text evidence="2">The sequence shown here is derived from an EMBL/GenBank/DDBJ whole genome shotgun (WGS) entry which is preliminary data.</text>
</comment>
<reference evidence="2" key="1">
    <citation type="journal article" date="2022" name="bioRxiv">
        <title>Sequencing and chromosome-scale assembly of the giantPleurodeles waltlgenome.</title>
        <authorList>
            <person name="Brown T."/>
            <person name="Elewa A."/>
            <person name="Iarovenko S."/>
            <person name="Subramanian E."/>
            <person name="Araus A.J."/>
            <person name="Petzold A."/>
            <person name="Susuki M."/>
            <person name="Suzuki K.-i.T."/>
            <person name="Hayashi T."/>
            <person name="Toyoda A."/>
            <person name="Oliveira C."/>
            <person name="Osipova E."/>
            <person name="Leigh N.D."/>
            <person name="Simon A."/>
            <person name="Yun M.H."/>
        </authorList>
    </citation>
    <scope>NUCLEOTIDE SEQUENCE</scope>
    <source>
        <strain evidence="2">20211129_DDA</strain>
        <tissue evidence="2">Liver</tissue>
    </source>
</reference>
<proteinExistence type="predicted"/>
<dbReference type="EMBL" id="JANPWB010000002">
    <property type="protein sequence ID" value="KAJ1209152.1"/>
    <property type="molecule type" value="Genomic_DNA"/>
</dbReference>
<organism evidence="2 3">
    <name type="scientific">Pleurodeles waltl</name>
    <name type="common">Iberian ribbed newt</name>
    <dbReference type="NCBI Taxonomy" id="8319"/>
    <lineage>
        <taxon>Eukaryota</taxon>
        <taxon>Metazoa</taxon>
        <taxon>Chordata</taxon>
        <taxon>Craniata</taxon>
        <taxon>Vertebrata</taxon>
        <taxon>Euteleostomi</taxon>
        <taxon>Amphibia</taxon>
        <taxon>Batrachia</taxon>
        <taxon>Caudata</taxon>
        <taxon>Salamandroidea</taxon>
        <taxon>Salamandridae</taxon>
        <taxon>Pleurodelinae</taxon>
        <taxon>Pleurodeles</taxon>
    </lineage>
</organism>
<evidence type="ECO:0000256" key="1">
    <source>
        <dbReference type="SAM" id="MobiDB-lite"/>
    </source>
</evidence>
<protein>
    <submittedName>
        <fullName evidence="2">Uncharacterized protein</fullName>
    </submittedName>
</protein>
<evidence type="ECO:0000313" key="2">
    <source>
        <dbReference type="EMBL" id="KAJ1209152.1"/>
    </source>
</evidence>
<evidence type="ECO:0000313" key="3">
    <source>
        <dbReference type="Proteomes" id="UP001066276"/>
    </source>
</evidence>